<dbReference type="Proteomes" id="UP000034324">
    <property type="component" value="Unassembled WGS sequence"/>
</dbReference>
<feature type="transmembrane region" description="Helical" evidence="8">
    <location>
        <begin position="372"/>
        <end position="390"/>
    </location>
</feature>
<name>A0A0G0NP18_9BACT</name>
<evidence type="ECO:0000259" key="9">
    <source>
        <dbReference type="Pfam" id="PF13231"/>
    </source>
</evidence>
<dbReference type="GO" id="GO:0005886">
    <property type="term" value="C:plasma membrane"/>
    <property type="evidence" value="ECO:0007669"/>
    <property type="project" value="UniProtKB-SubCell"/>
</dbReference>
<accession>A0A0G0NP18</accession>
<reference evidence="10 11" key="1">
    <citation type="journal article" date="2015" name="Nature">
        <title>rRNA introns, odd ribosomes, and small enigmatic genomes across a large radiation of phyla.</title>
        <authorList>
            <person name="Brown C.T."/>
            <person name="Hug L.A."/>
            <person name="Thomas B.C."/>
            <person name="Sharon I."/>
            <person name="Castelle C.J."/>
            <person name="Singh A."/>
            <person name="Wilkins M.J."/>
            <person name="Williams K.H."/>
            <person name="Banfield J.F."/>
        </authorList>
    </citation>
    <scope>NUCLEOTIDE SEQUENCE [LARGE SCALE GENOMIC DNA]</scope>
</reference>
<feature type="transmembrane region" description="Helical" evidence="8">
    <location>
        <begin position="402"/>
        <end position="420"/>
    </location>
</feature>
<dbReference type="PANTHER" id="PTHR33908:SF11">
    <property type="entry name" value="MEMBRANE PROTEIN"/>
    <property type="match status" value="1"/>
</dbReference>
<evidence type="ECO:0000256" key="6">
    <source>
        <dbReference type="ARBA" id="ARBA00022989"/>
    </source>
</evidence>
<feature type="transmembrane region" description="Helical" evidence="8">
    <location>
        <begin position="432"/>
        <end position="455"/>
    </location>
</feature>
<dbReference type="InterPro" id="IPR038731">
    <property type="entry name" value="RgtA/B/C-like"/>
</dbReference>
<evidence type="ECO:0000256" key="3">
    <source>
        <dbReference type="ARBA" id="ARBA00022676"/>
    </source>
</evidence>
<feature type="domain" description="Glycosyltransferase RgtA/B/C/D-like" evidence="9">
    <location>
        <begin position="98"/>
        <end position="250"/>
    </location>
</feature>
<feature type="transmembrane region" description="Helical" evidence="8">
    <location>
        <begin position="174"/>
        <end position="194"/>
    </location>
</feature>
<dbReference type="GO" id="GO:0016763">
    <property type="term" value="F:pentosyltransferase activity"/>
    <property type="evidence" value="ECO:0007669"/>
    <property type="project" value="TreeGrafter"/>
</dbReference>
<dbReference type="InterPro" id="IPR050297">
    <property type="entry name" value="LipidA_mod_glycosyltrf_83"/>
</dbReference>
<evidence type="ECO:0000313" key="10">
    <source>
        <dbReference type="EMBL" id="KKQ78841.1"/>
    </source>
</evidence>
<comment type="subcellular location">
    <subcellularLocation>
        <location evidence="1">Cell membrane</location>
        <topology evidence="1">Multi-pass membrane protein</topology>
    </subcellularLocation>
</comment>
<keyword evidence="3" id="KW-0328">Glycosyltransferase</keyword>
<sequence length="484" mass="55205">MTLKSMHNSLVFRCLLVFVAFTFFFTIKSVNYDRYPLMGHLEEYAYSWMGIHLIETGIPRTWSPTGKFPVQDIAFSGKIKDYNAELSVDILSPWLDLPPLYGLLSGGAAHLYGANKWSILPASYIRLPTLFFAFLTTIILFLLTKKLFGFWMAMLSTTIYSLAPLFVFSQRLSVAENGITFFYILVIYLTILYLEKQKWYLLSFMPILIGLAGLMKQTGFLIVFFIIFLLIKNKLWKEAVFVLLGVGWFVGILFAYGAAVDWNLFLQINLQQGNRPIGFLGLPFLLSSPGYSIDFFYDGWYIFSLFAAIYLGIAKFNDKRFQLISLAFIFWAMVVVFSGGQTDTLLWYHYPLFPFLSIAAALLLSEIIKQPNLITTILAVGLLLSGRSFLSNEFKPQIEPVKFRLIITTLISPAILYFLFKKPIFQKLTKIVLVGVIIMGFFLNTQAIYSAFPIASESKSFPLGSGTFFSNAYIPLLWRFLLIQ</sequence>
<evidence type="ECO:0000256" key="7">
    <source>
        <dbReference type="ARBA" id="ARBA00023136"/>
    </source>
</evidence>
<gene>
    <name evidence="10" type="ORF">US99_C0010G0008</name>
</gene>
<feature type="transmembrane region" description="Helical" evidence="8">
    <location>
        <begin position="461"/>
        <end position="482"/>
    </location>
</feature>
<feature type="transmembrane region" description="Helical" evidence="8">
    <location>
        <begin position="243"/>
        <end position="265"/>
    </location>
</feature>
<feature type="transmembrane region" description="Helical" evidence="8">
    <location>
        <begin position="124"/>
        <end position="143"/>
    </location>
</feature>
<keyword evidence="4 10" id="KW-0808">Transferase</keyword>
<evidence type="ECO:0000313" key="11">
    <source>
        <dbReference type="Proteomes" id="UP000034324"/>
    </source>
</evidence>
<keyword evidence="5 8" id="KW-0812">Transmembrane</keyword>
<evidence type="ECO:0000256" key="1">
    <source>
        <dbReference type="ARBA" id="ARBA00004651"/>
    </source>
</evidence>
<evidence type="ECO:0000256" key="8">
    <source>
        <dbReference type="SAM" id="Phobius"/>
    </source>
</evidence>
<dbReference type="GO" id="GO:0009103">
    <property type="term" value="P:lipopolysaccharide biosynthetic process"/>
    <property type="evidence" value="ECO:0007669"/>
    <property type="project" value="UniProtKB-ARBA"/>
</dbReference>
<feature type="transmembrane region" description="Helical" evidence="8">
    <location>
        <begin position="206"/>
        <end position="231"/>
    </location>
</feature>
<organism evidence="10 11">
    <name type="scientific">Candidatus Daviesbacteria bacterium GW2011_GWF2_38_6</name>
    <dbReference type="NCBI Taxonomy" id="1618432"/>
    <lineage>
        <taxon>Bacteria</taxon>
        <taxon>Candidatus Daviesiibacteriota</taxon>
    </lineage>
</organism>
<evidence type="ECO:0000256" key="4">
    <source>
        <dbReference type="ARBA" id="ARBA00022679"/>
    </source>
</evidence>
<proteinExistence type="predicted"/>
<feature type="transmembrane region" description="Helical" evidence="8">
    <location>
        <begin position="299"/>
        <end position="316"/>
    </location>
</feature>
<keyword evidence="7 8" id="KW-0472">Membrane</keyword>
<keyword evidence="6 8" id="KW-1133">Transmembrane helix</keyword>
<dbReference type="PANTHER" id="PTHR33908">
    <property type="entry name" value="MANNOSYLTRANSFERASE YKCB-RELATED"/>
    <property type="match status" value="1"/>
</dbReference>
<comment type="caution">
    <text evidence="10">The sequence shown here is derived from an EMBL/GenBank/DDBJ whole genome shotgun (WGS) entry which is preliminary data.</text>
</comment>
<protein>
    <submittedName>
        <fullName evidence="10">Glycosyl transferase family 39</fullName>
    </submittedName>
</protein>
<feature type="transmembrane region" description="Helical" evidence="8">
    <location>
        <begin position="150"/>
        <end position="168"/>
    </location>
</feature>
<feature type="transmembrane region" description="Helical" evidence="8">
    <location>
        <begin position="323"/>
        <end position="340"/>
    </location>
</feature>
<keyword evidence="2" id="KW-1003">Cell membrane</keyword>
<evidence type="ECO:0000256" key="2">
    <source>
        <dbReference type="ARBA" id="ARBA00022475"/>
    </source>
</evidence>
<dbReference type="AlphaFoldDB" id="A0A0G0NP18"/>
<dbReference type="EMBL" id="LBVC01000010">
    <property type="protein sequence ID" value="KKQ78841.1"/>
    <property type="molecule type" value="Genomic_DNA"/>
</dbReference>
<evidence type="ECO:0000256" key="5">
    <source>
        <dbReference type="ARBA" id="ARBA00022692"/>
    </source>
</evidence>
<dbReference type="Pfam" id="PF13231">
    <property type="entry name" value="PMT_2"/>
    <property type="match status" value="1"/>
</dbReference>
<feature type="transmembrane region" description="Helical" evidence="8">
    <location>
        <begin position="346"/>
        <end position="365"/>
    </location>
</feature>